<reference evidence="2 3" key="1">
    <citation type="journal article" date="2024" name="Curr. Microbiol.">
        <title>Luteibacter sahnii sp. nov., A Novel Yellow-Colored Xanthomonadin Pigment Producing Probiotic Bacterium from Healthy Rice Seed Microbiome.</title>
        <authorList>
            <person name="Jaiswal G."/>
            <person name="Rana R."/>
            <person name="Nayak P.K."/>
            <person name="Chouhan R."/>
            <person name="Gandhi S.G."/>
            <person name="Patel H.K."/>
            <person name="Patil P.B."/>
        </authorList>
    </citation>
    <scope>NUCLEOTIDE SEQUENCE [LARGE SCALE GENOMIC DNA]</scope>
    <source>
        <strain evidence="2 3">PPL201</strain>
    </source>
</reference>
<organism evidence="2 3">
    <name type="scientific">Luteibacter sahnii</name>
    <dbReference type="NCBI Taxonomy" id="3021977"/>
    <lineage>
        <taxon>Bacteria</taxon>
        <taxon>Pseudomonadati</taxon>
        <taxon>Pseudomonadota</taxon>
        <taxon>Gammaproteobacteria</taxon>
        <taxon>Lysobacterales</taxon>
        <taxon>Rhodanobacteraceae</taxon>
        <taxon>Luteibacter</taxon>
    </lineage>
</organism>
<dbReference type="EMBL" id="JARJJS010000003">
    <property type="protein sequence ID" value="MDF4025952.1"/>
    <property type="molecule type" value="Genomic_DNA"/>
</dbReference>
<evidence type="ECO:0000259" key="1">
    <source>
        <dbReference type="Pfam" id="PF07045"/>
    </source>
</evidence>
<protein>
    <submittedName>
        <fullName evidence="2">DUF1330 domain-containing protein</fullName>
    </submittedName>
</protein>
<feature type="domain" description="DUF1330" evidence="1">
    <location>
        <begin position="3"/>
        <end position="95"/>
    </location>
</feature>
<accession>A0ABT6BD33</accession>
<proteinExistence type="predicted"/>
<dbReference type="InterPro" id="IPR010753">
    <property type="entry name" value="DUF1330"/>
</dbReference>
<dbReference type="InterPro" id="IPR011008">
    <property type="entry name" value="Dimeric_a/b-barrel"/>
</dbReference>
<evidence type="ECO:0000313" key="3">
    <source>
        <dbReference type="Proteomes" id="UP001528850"/>
    </source>
</evidence>
<sequence>MTTYVVFTRDRIKDEAEFATYGKLAAKAGEGHPATRLAFYGDVETLEGDPVDGSVIISFPSKADALAWYHSPAYTEAREHRFKGADYRVYMVEGV</sequence>
<gene>
    <name evidence="2" type="ORF">P3W24_13320</name>
</gene>
<evidence type="ECO:0000313" key="2">
    <source>
        <dbReference type="EMBL" id="MDF4025952.1"/>
    </source>
</evidence>
<name>A0ABT6BD33_9GAMM</name>
<dbReference type="Gene3D" id="3.30.70.100">
    <property type="match status" value="1"/>
</dbReference>
<dbReference type="Pfam" id="PF07045">
    <property type="entry name" value="DUF1330"/>
    <property type="match status" value="1"/>
</dbReference>
<dbReference type="RefSeq" id="WP_320551884.1">
    <property type="nucleotide sequence ID" value="NZ_JAQLOK010000004.1"/>
</dbReference>
<dbReference type="Proteomes" id="UP001528850">
    <property type="component" value="Unassembled WGS sequence"/>
</dbReference>
<dbReference type="SUPFAM" id="SSF54909">
    <property type="entry name" value="Dimeric alpha+beta barrel"/>
    <property type="match status" value="1"/>
</dbReference>
<comment type="caution">
    <text evidence="2">The sequence shown here is derived from an EMBL/GenBank/DDBJ whole genome shotgun (WGS) entry which is preliminary data.</text>
</comment>
<keyword evidence="3" id="KW-1185">Reference proteome</keyword>